<evidence type="ECO:0000256" key="6">
    <source>
        <dbReference type="ARBA" id="ARBA00020337"/>
    </source>
</evidence>
<dbReference type="UniPathway" id="UPA00115">
    <property type="reaction ID" value="UER00409"/>
</dbReference>
<evidence type="ECO:0000313" key="11">
    <source>
        <dbReference type="Proteomes" id="UP000320048"/>
    </source>
</evidence>
<dbReference type="PANTHER" id="PTHR11054">
    <property type="entry name" value="6-PHOSPHOGLUCONOLACTONASE"/>
    <property type="match status" value="1"/>
</dbReference>
<protein>
    <recommendedName>
        <fullName evidence="6 7">6-phosphogluconolactonase</fullName>
        <shortName evidence="7">6PGL</shortName>
        <ecNumber evidence="5 7">3.1.1.31</ecNumber>
    </recommendedName>
</protein>
<gene>
    <name evidence="7 10" type="primary">pgl</name>
    <name evidence="10" type="ORF">E6H04_04945</name>
</gene>
<evidence type="ECO:0000256" key="5">
    <source>
        <dbReference type="ARBA" id="ARBA00013198"/>
    </source>
</evidence>
<dbReference type="CDD" id="cd01400">
    <property type="entry name" value="6PGL"/>
    <property type="match status" value="1"/>
</dbReference>
<evidence type="ECO:0000259" key="9">
    <source>
        <dbReference type="Pfam" id="PF01182"/>
    </source>
</evidence>
<comment type="function">
    <text evidence="2 7">Hydrolysis of 6-phosphogluconolactone to 6-phosphogluconate.</text>
</comment>
<comment type="similarity">
    <text evidence="4 7">Belongs to the glucosamine/galactosamine-6-phosphate isomerase family. 6-phosphogluconolactonase subfamily.</text>
</comment>
<dbReference type="NCBIfam" id="TIGR01198">
    <property type="entry name" value="pgl"/>
    <property type="match status" value="1"/>
</dbReference>
<evidence type="ECO:0000256" key="7">
    <source>
        <dbReference type="RuleBase" id="RU365095"/>
    </source>
</evidence>
<keyword evidence="7 10" id="KW-0378">Hydrolase</keyword>
<dbReference type="EC" id="3.1.1.31" evidence="5 7"/>
<dbReference type="GO" id="GO:0006098">
    <property type="term" value="P:pentose-phosphate shunt"/>
    <property type="evidence" value="ECO:0007669"/>
    <property type="project" value="UniProtKB-UniPathway"/>
</dbReference>
<comment type="catalytic activity">
    <reaction evidence="1 7">
        <text>6-phospho-D-glucono-1,5-lactone + H2O = 6-phospho-D-gluconate + H(+)</text>
        <dbReference type="Rhea" id="RHEA:12556"/>
        <dbReference type="ChEBI" id="CHEBI:15377"/>
        <dbReference type="ChEBI" id="CHEBI:15378"/>
        <dbReference type="ChEBI" id="CHEBI:57955"/>
        <dbReference type="ChEBI" id="CHEBI:58759"/>
        <dbReference type="EC" id="3.1.1.31"/>
    </reaction>
</comment>
<organism evidence="10 11">
    <name type="scientific">Candidatus Segetimicrobium genomatis</name>
    <dbReference type="NCBI Taxonomy" id="2569760"/>
    <lineage>
        <taxon>Bacteria</taxon>
        <taxon>Bacillati</taxon>
        <taxon>Candidatus Sysuimicrobiota</taxon>
        <taxon>Candidatus Sysuimicrobiia</taxon>
        <taxon>Candidatus Sysuimicrobiales</taxon>
        <taxon>Candidatus Segetimicrobiaceae</taxon>
        <taxon>Candidatus Segetimicrobium</taxon>
    </lineage>
</organism>
<evidence type="ECO:0000256" key="4">
    <source>
        <dbReference type="ARBA" id="ARBA00010662"/>
    </source>
</evidence>
<evidence type="ECO:0000256" key="1">
    <source>
        <dbReference type="ARBA" id="ARBA00000832"/>
    </source>
</evidence>
<evidence type="ECO:0000256" key="8">
    <source>
        <dbReference type="SAM" id="MobiDB-lite"/>
    </source>
</evidence>
<dbReference type="InterPro" id="IPR037171">
    <property type="entry name" value="NagB/RpiA_transferase-like"/>
</dbReference>
<dbReference type="AlphaFoldDB" id="A0A537JFM7"/>
<reference evidence="10 11" key="1">
    <citation type="journal article" date="2019" name="Nat. Microbiol.">
        <title>Mediterranean grassland soil C-N compound turnover is dependent on rainfall and depth, and is mediated by genomically divergent microorganisms.</title>
        <authorList>
            <person name="Diamond S."/>
            <person name="Andeer P.F."/>
            <person name="Li Z."/>
            <person name="Crits-Christoph A."/>
            <person name="Burstein D."/>
            <person name="Anantharaman K."/>
            <person name="Lane K.R."/>
            <person name="Thomas B.C."/>
            <person name="Pan C."/>
            <person name="Northen T.R."/>
            <person name="Banfield J.F."/>
        </authorList>
    </citation>
    <scope>NUCLEOTIDE SEQUENCE [LARGE SCALE GENOMIC DNA]</scope>
    <source>
        <strain evidence="10">NP_7</strain>
    </source>
</reference>
<sequence length="286" mass="30909">MGPRGRREPRRRRQPPLAGVVTHRGGEARREPPPVESSRLVVLPDLAQAAASAGERLARRCALAVAGRGECAIALAGGDTPRALYARLASEPLRSRIPWRQVRVFWGDERGVPPQDPRSNFRMAQEALLSRVPIPDHRIHRMPAERADAEAAAEAYAALLREHLPAAADGWPQFDLVLLGLGEDAHTASLFPGAPVLREARRPVVAYQVPHLGMSRMTLTLPVLNHAAEVVFLVAGAQKAQALWAVLEGPRDPDRVPAQGIRPVAGTVVWIVDAAAASRLTRSSNG</sequence>
<dbReference type="PANTHER" id="PTHR11054:SF0">
    <property type="entry name" value="6-PHOSPHOGLUCONOLACTONASE"/>
    <property type="match status" value="1"/>
</dbReference>
<accession>A0A537JFM7</accession>
<proteinExistence type="inferred from homology"/>
<dbReference type="InterPro" id="IPR005900">
    <property type="entry name" value="6-phosphogluconolactonase_DevB"/>
</dbReference>
<dbReference type="Gene3D" id="3.40.50.1360">
    <property type="match status" value="1"/>
</dbReference>
<dbReference type="EMBL" id="VBAO01000132">
    <property type="protein sequence ID" value="TMI82325.1"/>
    <property type="molecule type" value="Genomic_DNA"/>
</dbReference>
<feature type="domain" description="Glucosamine/galactosamine-6-phosphate isomerase" evidence="9">
    <location>
        <begin position="45"/>
        <end position="270"/>
    </location>
</feature>
<dbReference type="Proteomes" id="UP000320048">
    <property type="component" value="Unassembled WGS sequence"/>
</dbReference>
<dbReference type="Pfam" id="PF01182">
    <property type="entry name" value="Glucosamine_iso"/>
    <property type="match status" value="1"/>
</dbReference>
<feature type="region of interest" description="Disordered" evidence="8">
    <location>
        <begin position="1"/>
        <end position="36"/>
    </location>
</feature>
<evidence type="ECO:0000313" key="10">
    <source>
        <dbReference type="EMBL" id="TMI82325.1"/>
    </source>
</evidence>
<feature type="compositionally biased region" description="Basic and acidic residues" evidence="8">
    <location>
        <begin position="24"/>
        <end position="33"/>
    </location>
</feature>
<name>A0A537JFM7_9BACT</name>
<comment type="pathway">
    <text evidence="3 7">Carbohydrate degradation; pentose phosphate pathway; D-ribulose 5-phosphate from D-glucose 6-phosphate (oxidative stage): step 2/3.</text>
</comment>
<dbReference type="GO" id="GO:0017057">
    <property type="term" value="F:6-phosphogluconolactonase activity"/>
    <property type="evidence" value="ECO:0007669"/>
    <property type="project" value="UniProtKB-UniRule"/>
</dbReference>
<dbReference type="SUPFAM" id="SSF100950">
    <property type="entry name" value="NagB/RpiA/CoA transferase-like"/>
    <property type="match status" value="1"/>
</dbReference>
<comment type="caution">
    <text evidence="10">The sequence shown here is derived from an EMBL/GenBank/DDBJ whole genome shotgun (WGS) entry which is preliminary data.</text>
</comment>
<evidence type="ECO:0000256" key="2">
    <source>
        <dbReference type="ARBA" id="ARBA00002681"/>
    </source>
</evidence>
<evidence type="ECO:0000256" key="3">
    <source>
        <dbReference type="ARBA" id="ARBA00004961"/>
    </source>
</evidence>
<dbReference type="GO" id="GO:0005975">
    <property type="term" value="P:carbohydrate metabolic process"/>
    <property type="evidence" value="ECO:0007669"/>
    <property type="project" value="UniProtKB-UniRule"/>
</dbReference>
<dbReference type="InterPro" id="IPR006148">
    <property type="entry name" value="Glc/Gal-6P_isomerase"/>
</dbReference>
<dbReference type="InterPro" id="IPR039104">
    <property type="entry name" value="6PGL"/>
</dbReference>